<gene>
    <name evidence="1" type="ORF">GND95_14510</name>
</gene>
<name>A0A7C8HF12_9FIRM</name>
<evidence type="ECO:0000313" key="2">
    <source>
        <dbReference type="Proteomes" id="UP000483018"/>
    </source>
</evidence>
<sequence length="55" mass="6478">MEKKEDKKIPPALLKVAFEMVSFIDSMDRQKANEEKMLKDLNNKSIINVEKINKR</sequence>
<proteinExistence type="predicted"/>
<dbReference type="Proteomes" id="UP000483018">
    <property type="component" value="Unassembled WGS sequence"/>
</dbReference>
<protein>
    <submittedName>
        <fullName evidence="1">Uncharacterized protein</fullName>
    </submittedName>
</protein>
<evidence type="ECO:0000313" key="1">
    <source>
        <dbReference type="EMBL" id="KAE9627748.1"/>
    </source>
</evidence>
<dbReference type="EMBL" id="WSLF01000024">
    <property type="protein sequence ID" value="KAE9627748.1"/>
    <property type="molecule type" value="Genomic_DNA"/>
</dbReference>
<organism evidence="1 2">
    <name type="scientific">Defluviitalea raffinosedens</name>
    <dbReference type="NCBI Taxonomy" id="1450156"/>
    <lineage>
        <taxon>Bacteria</taxon>
        <taxon>Bacillati</taxon>
        <taxon>Bacillota</taxon>
        <taxon>Clostridia</taxon>
        <taxon>Lachnospirales</taxon>
        <taxon>Defluviitaleaceae</taxon>
        <taxon>Defluviitalea</taxon>
    </lineage>
</organism>
<reference evidence="1 2" key="1">
    <citation type="submission" date="2019-12" db="EMBL/GenBank/DDBJ databases">
        <title>Defluviitalea raffinosedens, isolated from a biogas fermenter, genome sequencing and characterization.</title>
        <authorList>
            <person name="Rettenmaier R."/>
            <person name="Schneider M."/>
            <person name="Neuhaus K."/>
            <person name="Liebl W."/>
            <person name="Zverlov V."/>
        </authorList>
    </citation>
    <scope>NUCLEOTIDE SEQUENCE [LARGE SCALE GENOMIC DNA]</scope>
    <source>
        <strain evidence="1 2">249c-K6</strain>
    </source>
</reference>
<comment type="caution">
    <text evidence="1">The sequence shown here is derived from an EMBL/GenBank/DDBJ whole genome shotgun (WGS) entry which is preliminary data.</text>
</comment>
<accession>A0A7C8HF12</accession>
<keyword evidence="2" id="KW-1185">Reference proteome</keyword>
<dbReference type="RefSeq" id="WP_158741829.1">
    <property type="nucleotide sequence ID" value="NZ_JAFBEP010000010.1"/>
</dbReference>
<dbReference type="AlphaFoldDB" id="A0A7C8HF12"/>